<evidence type="ECO:0000256" key="3">
    <source>
        <dbReference type="ARBA" id="ARBA00023163"/>
    </source>
</evidence>
<reference evidence="10" key="4">
    <citation type="submission" date="2023-07" db="EMBL/GenBank/DDBJ databases">
        <title>Identification of Pectobacterium versatile causing blackleg of potato from New York State with a whole genome sequencing approach.</title>
        <authorList>
            <person name="Ma X."/>
            <person name="Swingle B."/>
        </authorList>
    </citation>
    <scope>NUCLEOTIDE SEQUENCE [LARGE SCALE GENOMIC DNA]</scope>
    <source>
        <strain evidence="10">NY1588A</strain>
    </source>
</reference>
<dbReference type="InterPro" id="IPR028082">
    <property type="entry name" value="Peripla_BP_I"/>
</dbReference>
<dbReference type="KEGG" id="ppar:A8F97_00980"/>
<reference evidence="5 8" key="1">
    <citation type="journal article" date="2012" name="J. Bacteriol.">
        <title>Genome sequence of Pectobacterium sp. strain SCC3193.</title>
        <authorList>
            <person name="Koskinen J.P."/>
            <person name="Laine P."/>
            <person name="Niemi O."/>
            <person name="Nykyri J."/>
            <person name="Harjunpaa H."/>
            <person name="Auvinen P."/>
            <person name="Paulin L."/>
            <person name="Pirhonen M."/>
            <person name="Palva T."/>
            <person name="Holm L."/>
        </authorList>
    </citation>
    <scope>NUCLEOTIDE SEQUENCE [LARGE SCALE GENOMIC DNA]</scope>
    <source>
        <strain evidence="5 8">SCC3193</strain>
    </source>
</reference>
<dbReference type="EMBL" id="CP003415">
    <property type="protein sequence ID" value="AFI91728.1"/>
    <property type="molecule type" value="Genomic_DNA"/>
</dbReference>
<keyword evidence="1" id="KW-0805">Transcription regulation</keyword>
<evidence type="ECO:0000313" key="7">
    <source>
        <dbReference type="EMBL" id="RKO77525.1"/>
    </source>
</evidence>
<dbReference type="CDD" id="cd01392">
    <property type="entry name" value="HTH_LacI"/>
    <property type="match status" value="1"/>
</dbReference>
<dbReference type="SUPFAM" id="SSF47413">
    <property type="entry name" value="lambda repressor-like DNA-binding domains"/>
    <property type="match status" value="1"/>
</dbReference>
<evidence type="ECO:0000313" key="9">
    <source>
        <dbReference type="Proteomes" id="UP000269665"/>
    </source>
</evidence>
<dbReference type="OrthoDB" id="9798934at2"/>
<evidence type="ECO:0000313" key="8">
    <source>
        <dbReference type="Proteomes" id="UP000008044"/>
    </source>
</evidence>
<dbReference type="FunFam" id="1.10.260.40:FF:000002">
    <property type="entry name" value="HTH-type transcriptional repressor PurR"/>
    <property type="match status" value="1"/>
</dbReference>
<feature type="domain" description="HTH lacI-type" evidence="4">
    <location>
        <begin position="2"/>
        <end position="56"/>
    </location>
</feature>
<evidence type="ECO:0000313" key="5">
    <source>
        <dbReference type="EMBL" id="AFI91728.1"/>
    </source>
</evidence>
<sequence length="336" mass="37295">MATIHDVCRVAGVSIATVSRVINGARHVRQSTRERVEEVMKELDYRPSSFAQTLATNKSNSIGLVLSDFDGNYYGSLLKQASVSCEKMNKQLLIADGHNSVDGELKAAMSLVEKKCEVIILYSRMCSDDQLAEFMASVDVPVIHFGRKVPRRLGCSVSFDQNEAAFTALSHLVNLKHEKIIYVGPPQVTISRRQRHNGFISAAKKLSLSDWQMIEAEYSITDGYRAFMDAFTLFKGKYTAVVAACDEIAVGIQRACMELGVKIPDELSLVSIDNEELSSFVTPKLTTVNVPIKDMTSYAIDAVYEKLINDDTLKSKVFRGELIIRESTGINPHISR</sequence>
<dbReference type="PATRIC" id="fig|1166016.3.peg.3724"/>
<evidence type="ECO:0000313" key="10">
    <source>
        <dbReference type="Proteomes" id="UP001194579"/>
    </source>
</evidence>
<dbReference type="STRING" id="1905730.W5S_3665"/>
<accession>A0A0H3I8A5</accession>
<dbReference type="GO" id="GO:0000976">
    <property type="term" value="F:transcription cis-regulatory region binding"/>
    <property type="evidence" value="ECO:0007669"/>
    <property type="project" value="TreeGrafter"/>
</dbReference>
<keyword evidence="2" id="KW-0238">DNA-binding</keyword>
<organism evidence="5 8">
    <name type="scientific">Pectobacterium parmentieri</name>
    <dbReference type="NCBI Taxonomy" id="1905730"/>
    <lineage>
        <taxon>Bacteria</taxon>
        <taxon>Pseudomonadati</taxon>
        <taxon>Pseudomonadota</taxon>
        <taxon>Gammaproteobacteria</taxon>
        <taxon>Enterobacterales</taxon>
        <taxon>Pectobacteriaceae</taxon>
        <taxon>Pectobacterium</taxon>
    </lineage>
</organism>
<name>A0A0H3I8A5_PECPM</name>
<dbReference type="SUPFAM" id="SSF53822">
    <property type="entry name" value="Periplasmic binding protein-like I"/>
    <property type="match status" value="1"/>
</dbReference>
<dbReference type="eggNOG" id="COG1609">
    <property type="taxonomic scope" value="Bacteria"/>
</dbReference>
<dbReference type="GO" id="GO:0003700">
    <property type="term" value="F:DNA-binding transcription factor activity"/>
    <property type="evidence" value="ECO:0007669"/>
    <property type="project" value="TreeGrafter"/>
</dbReference>
<dbReference type="AlphaFoldDB" id="A0A0H3I8A5"/>
<keyword evidence="10" id="KW-1185">Reference proteome</keyword>
<dbReference type="PANTHER" id="PTHR30146">
    <property type="entry name" value="LACI-RELATED TRANSCRIPTIONAL REPRESSOR"/>
    <property type="match status" value="1"/>
</dbReference>
<proteinExistence type="predicted"/>
<dbReference type="KEGG" id="pec:W5S_3665"/>
<evidence type="ECO:0000259" key="4">
    <source>
        <dbReference type="PROSITE" id="PS50932"/>
    </source>
</evidence>
<dbReference type="Pfam" id="PF13377">
    <property type="entry name" value="Peripla_BP_3"/>
    <property type="match status" value="1"/>
</dbReference>
<dbReference type="PANTHER" id="PTHR30146:SF67">
    <property type="entry name" value="HTH-TYPE TRANSCRIPTIONAL REGULATOR ASCG"/>
    <property type="match status" value="1"/>
</dbReference>
<dbReference type="InterPro" id="IPR046335">
    <property type="entry name" value="LacI/GalR-like_sensor"/>
</dbReference>
<dbReference type="RefSeq" id="WP_014701186.1">
    <property type="nucleotide sequence ID" value="NC_017845.1"/>
</dbReference>
<dbReference type="Proteomes" id="UP001194579">
    <property type="component" value="Unassembled WGS sequence"/>
</dbReference>
<dbReference type="Gene3D" id="1.10.260.40">
    <property type="entry name" value="lambda repressor-like DNA-binding domains"/>
    <property type="match status" value="1"/>
</dbReference>
<evidence type="ECO:0000256" key="2">
    <source>
        <dbReference type="ARBA" id="ARBA00023125"/>
    </source>
</evidence>
<dbReference type="SMART" id="SM00354">
    <property type="entry name" value="HTH_LACI"/>
    <property type="match status" value="1"/>
</dbReference>
<dbReference type="EMBL" id="WABS01000050">
    <property type="protein sequence ID" value="MBI0556651.1"/>
    <property type="molecule type" value="Genomic_DNA"/>
</dbReference>
<dbReference type="PRINTS" id="PR00036">
    <property type="entry name" value="HTHLACI"/>
</dbReference>
<gene>
    <name evidence="5" type="ordered locus">W5S_3665</name>
    <name evidence="7" type="ORF">C5E00_12385</name>
    <name evidence="6" type="ORF">F6Q06_19495</name>
</gene>
<keyword evidence="3" id="KW-0804">Transcription</keyword>
<dbReference type="EMBL" id="PSZG01000001">
    <property type="protein sequence ID" value="RKO77525.1"/>
    <property type="molecule type" value="Genomic_DNA"/>
</dbReference>
<dbReference type="Gene3D" id="3.40.50.2300">
    <property type="match status" value="2"/>
</dbReference>
<dbReference type="OMA" id="FFAEPYF"/>
<reference evidence="5" key="2">
    <citation type="submission" date="2012-03" db="EMBL/GenBank/DDBJ databases">
        <authorList>
            <person name="Koskinen P."/>
            <person name="Laine P."/>
            <person name="Niemi O."/>
            <person name="Nykyri J."/>
            <person name="Harjunpaa H."/>
            <person name="Auvinen P."/>
            <person name="Paulin L."/>
            <person name="Pirhonen M."/>
            <person name="Palva T."/>
            <person name="Holm L."/>
        </authorList>
    </citation>
    <scope>NUCLEOTIDE SEQUENCE</scope>
    <source>
        <strain evidence="5">SCC3193</strain>
    </source>
</reference>
<reference evidence="7 9" key="3">
    <citation type="journal article" date="2018" name="BMC Genomics">
        <title>High genomic variability in the plant pathogenic bacterium Pectobacterium parmentieri deciphered from de novo assembled complete genomes.</title>
        <authorList>
            <person name="Zoledowska S."/>
            <person name="Motyka-Pomagruk A."/>
            <person name="Sledz W."/>
            <person name="Mengoni A."/>
            <person name="Lojkowska E."/>
        </authorList>
    </citation>
    <scope>NUCLEOTIDE SEQUENCE [LARGE SCALE GENOMIC DNA]</scope>
    <source>
        <strain evidence="7 9">IFB5626</strain>
    </source>
</reference>
<dbReference type="HOGENOM" id="CLU_037628_6_0_6"/>
<dbReference type="PROSITE" id="PS50932">
    <property type="entry name" value="HTH_LACI_2"/>
    <property type="match status" value="1"/>
</dbReference>
<dbReference type="Proteomes" id="UP000269665">
    <property type="component" value="Unassembled WGS sequence"/>
</dbReference>
<evidence type="ECO:0000256" key="1">
    <source>
        <dbReference type="ARBA" id="ARBA00023015"/>
    </source>
</evidence>
<dbReference type="InterPro" id="IPR010982">
    <property type="entry name" value="Lambda_DNA-bd_dom_sf"/>
</dbReference>
<dbReference type="Pfam" id="PF00356">
    <property type="entry name" value="LacI"/>
    <property type="match status" value="1"/>
</dbReference>
<evidence type="ECO:0000313" key="6">
    <source>
        <dbReference type="EMBL" id="MBI0556651.1"/>
    </source>
</evidence>
<dbReference type="Proteomes" id="UP000008044">
    <property type="component" value="Chromosome"/>
</dbReference>
<dbReference type="GeneID" id="45848024"/>
<dbReference type="InterPro" id="IPR000843">
    <property type="entry name" value="HTH_LacI"/>
</dbReference>
<reference evidence="6" key="5">
    <citation type="submission" date="2024-05" db="EMBL/GenBank/DDBJ databases">
        <title>Identification of Pectobacterium versatile causing blackleg of potato from New York State with a whole genome sequencing approach.</title>
        <authorList>
            <person name="Ma X."/>
            <person name="Swingle B."/>
        </authorList>
    </citation>
    <scope>NUCLEOTIDE SEQUENCE</scope>
    <source>
        <strain evidence="6">NY1588A</strain>
    </source>
</reference>
<protein>
    <submittedName>
        <fullName evidence="5">HTH-type transcriptional regulator AscG</fullName>
    </submittedName>
    <submittedName>
        <fullName evidence="6">LacI family transcriptional regulator</fullName>
    </submittedName>
</protein>